<dbReference type="Gene3D" id="3.40.30.10">
    <property type="entry name" value="Glutaredoxin"/>
    <property type="match status" value="1"/>
</dbReference>
<dbReference type="PROSITE" id="PS51354">
    <property type="entry name" value="GLUTAREDOXIN_2"/>
    <property type="match status" value="1"/>
</dbReference>
<sequence length="145" mass="16505">MAWMMIRPSLWASRMPFSRLLGLRSYSEMLKTGSKDHIDKLVSEQKIVLFMKGTPDAPRCGFSNLVVQILKFHGVDDFASHNVLADNDLREGIKAYSNWPTIPQVYIDGEFVGGCDIMVEKHKSGELIEDFQKIGIRSTLLDREE</sequence>
<proteinExistence type="predicted"/>
<dbReference type="SUPFAM" id="SSF52833">
    <property type="entry name" value="Thioredoxin-like"/>
    <property type="match status" value="1"/>
</dbReference>
<dbReference type="KEGG" id="osn:115217663"/>
<dbReference type="AlphaFoldDB" id="A0A6P7SY09"/>
<dbReference type="RefSeq" id="XP_029643273.1">
    <property type="nucleotide sequence ID" value="XM_029787413.2"/>
</dbReference>
<dbReference type="PANTHER" id="PTHR10293">
    <property type="entry name" value="GLUTAREDOXIN FAMILY MEMBER"/>
    <property type="match status" value="1"/>
</dbReference>
<gene>
    <name evidence="2" type="primary">LOC115217663</name>
</gene>
<accession>A0A6P7SY09</accession>
<evidence type="ECO:0000313" key="2">
    <source>
        <dbReference type="RefSeq" id="XP_029643273.1"/>
    </source>
</evidence>
<dbReference type="NCBIfam" id="TIGR00365">
    <property type="entry name" value="Grx4 family monothiol glutaredoxin"/>
    <property type="match status" value="1"/>
</dbReference>
<dbReference type="Proteomes" id="UP000515154">
    <property type="component" value="Linkage group LG11"/>
</dbReference>
<dbReference type="Pfam" id="PF00462">
    <property type="entry name" value="Glutaredoxin"/>
    <property type="match status" value="1"/>
</dbReference>
<dbReference type="InterPro" id="IPR004480">
    <property type="entry name" value="Monothiol_GRX-rel"/>
</dbReference>
<keyword evidence="1" id="KW-1185">Reference proteome</keyword>
<reference evidence="2" key="1">
    <citation type="submission" date="2025-08" db="UniProtKB">
        <authorList>
            <consortium name="RefSeq"/>
        </authorList>
    </citation>
    <scope>IDENTIFICATION</scope>
</reference>
<dbReference type="CDD" id="cd03028">
    <property type="entry name" value="GRX_PICOT_like"/>
    <property type="match status" value="1"/>
</dbReference>
<dbReference type="InterPro" id="IPR033658">
    <property type="entry name" value="GRX_PICOT-like"/>
</dbReference>
<dbReference type="InterPro" id="IPR036249">
    <property type="entry name" value="Thioredoxin-like_sf"/>
</dbReference>
<organism evidence="1 2">
    <name type="scientific">Octopus sinensis</name>
    <name type="common">East Asian common octopus</name>
    <dbReference type="NCBI Taxonomy" id="2607531"/>
    <lineage>
        <taxon>Eukaryota</taxon>
        <taxon>Metazoa</taxon>
        <taxon>Spiralia</taxon>
        <taxon>Lophotrochozoa</taxon>
        <taxon>Mollusca</taxon>
        <taxon>Cephalopoda</taxon>
        <taxon>Coleoidea</taxon>
        <taxon>Octopodiformes</taxon>
        <taxon>Octopoda</taxon>
        <taxon>Incirrata</taxon>
        <taxon>Octopodidae</taxon>
        <taxon>Octopus</taxon>
    </lineage>
</organism>
<name>A0A6P7SY09_9MOLL</name>
<evidence type="ECO:0000313" key="1">
    <source>
        <dbReference type="Proteomes" id="UP000515154"/>
    </source>
</evidence>
<dbReference type="GO" id="GO:0051537">
    <property type="term" value="F:2 iron, 2 sulfur cluster binding"/>
    <property type="evidence" value="ECO:0007669"/>
    <property type="project" value="UniProtKB-KW"/>
</dbReference>
<dbReference type="GO" id="GO:0046872">
    <property type="term" value="F:metal ion binding"/>
    <property type="evidence" value="ECO:0007669"/>
    <property type="project" value="UniProtKB-KW"/>
</dbReference>
<dbReference type="InterPro" id="IPR002109">
    <property type="entry name" value="Glutaredoxin"/>
</dbReference>
<dbReference type="FunFam" id="3.40.30.10:FF:000005">
    <property type="entry name" value="Glutaredoxin 5"/>
    <property type="match status" value="1"/>
</dbReference>
<dbReference type="PANTHER" id="PTHR10293:SF16">
    <property type="entry name" value="GLUTAREDOXIN-RELATED PROTEIN 5, MITOCHONDRIAL"/>
    <property type="match status" value="1"/>
</dbReference>
<dbReference type="GO" id="GO:0005759">
    <property type="term" value="C:mitochondrial matrix"/>
    <property type="evidence" value="ECO:0007669"/>
    <property type="project" value="TreeGrafter"/>
</dbReference>
<protein>
    <submittedName>
        <fullName evidence="2">Glutaredoxin-related protein 5, mitochondrial-like</fullName>
    </submittedName>
</protein>